<dbReference type="Pfam" id="PF07727">
    <property type="entry name" value="RVT_2"/>
    <property type="match status" value="1"/>
</dbReference>
<dbReference type="CDD" id="cd09272">
    <property type="entry name" value="RNase_HI_RT_Ty1"/>
    <property type="match status" value="1"/>
</dbReference>
<protein>
    <recommendedName>
        <fullName evidence="6">Reverse transcriptase Ty1/copia-type domain-containing protein</fullName>
    </recommendedName>
</protein>
<comment type="caution">
    <text evidence="4">The sequence shown here is derived from an EMBL/GenBank/DDBJ whole genome shotgun (WGS) entry which is preliminary data.</text>
</comment>
<dbReference type="AlphaFoldDB" id="A0AAV1VNQ0"/>
<sequence length="578" mass="65871">MVFKKVPRIDHMRVFGAQCYAHVAKEKRKKLDDSGVRCFFLGYAKDQKAYRLLSADDGSIVISRSVTFSEHSVSKLSLSRDTRVFYVIEEEESVEASLPDDEDIPAPVTEEELRTPPLRAQNSSHHGHSDRPRDTIPTRASSTPGRNEEEEWVVRAVRKKRGVVRYEQEFPSHRRGHFNLDDYEGDFDSFYCFSAEEDGEQASSYQEVMKSSYKEQWLQAMKSEMKSLEEHSTWKLVDMPPGKKAVGCKWVFKIKRDPSGEIIKFKARLVAKGFTQRPGIDCNETFAPVARKESINTVLAIAAAEDLEAENVDVDTAFLDGEVEEEIYMDQPDGFEDEGSPKKKCLLQKVLYGKKQAARQWNNKLSQHLDDQEFKSSAADPYFSIKDLGDLKYCLGIEIHRKREDGTIKMNQKAYIKRFSAKFGVENCKDVHTPADRNSKLIKMGQEEAFVPKYPYRELVGALMYIATCTRPDIAHAVGEVAKFCERYDKSHWTAAKWILKYLKTTQDLSIVLSGINKGELIGLADANWASDLDTRRSTTGYDFFLNGSVISWNSKRQPTVATSRTEAEYMSLYSATQ</sequence>
<proteinExistence type="predicted"/>
<reference evidence="4" key="1">
    <citation type="submission" date="2024-01" db="EMBL/GenBank/DDBJ databases">
        <authorList>
            <person name="Webb A."/>
        </authorList>
    </citation>
    <scope>NUCLEOTIDE SEQUENCE</scope>
    <source>
        <strain evidence="4">Pm1</strain>
    </source>
</reference>
<organism evidence="4 5">
    <name type="scientific">Peronospora matthiolae</name>
    <dbReference type="NCBI Taxonomy" id="2874970"/>
    <lineage>
        <taxon>Eukaryota</taxon>
        <taxon>Sar</taxon>
        <taxon>Stramenopiles</taxon>
        <taxon>Oomycota</taxon>
        <taxon>Peronosporomycetes</taxon>
        <taxon>Peronosporales</taxon>
        <taxon>Peronosporaceae</taxon>
        <taxon>Peronospora</taxon>
    </lineage>
</organism>
<dbReference type="InterPro" id="IPR057670">
    <property type="entry name" value="SH3_retrovirus"/>
</dbReference>
<evidence type="ECO:0008006" key="6">
    <source>
        <dbReference type="Google" id="ProtNLM"/>
    </source>
</evidence>
<feature type="domain" description="Reverse transcriptase Ty1/copia-type" evidence="2">
    <location>
        <begin position="232"/>
        <end position="379"/>
    </location>
</feature>
<dbReference type="Proteomes" id="UP001162060">
    <property type="component" value="Unassembled WGS sequence"/>
</dbReference>
<feature type="region of interest" description="Disordered" evidence="1">
    <location>
        <begin position="96"/>
        <end position="149"/>
    </location>
</feature>
<dbReference type="PANTHER" id="PTHR11439">
    <property type="entry name" value="GAG-POL-RELATED RETROTRANSPOSON"/>
    <property type="match status" value="1"/>
</dbReference>
<feature type="compositionally biased region" description="Basic and acidic residues" evidence="1">
    <location>
        <begin position="127"/>
        <end position="136"/>
    </location>
</feature>
<evidence type="ECO:0000256" key="1">
    <source>
        <dbReference type="SAM" id="MobiDB-lite"/>
    </source>
</evidence>
<evidence type="ECO:0000259" key="2">
    <source>
        <dbReference type="Pfam" id="PF07727"/>
    </source>
</evidence>
<dbReference type="PANTHER" id="PTHR11439:SF467">
    <property type="entry name" value="INTEGRASE CATALYTIC DOMAIN-CONTAINING PROTEIN"/>
    <property type="match status" value="1"/>
</dbReference>
<dbReference type="Pfam" id="PF25597">
    <property type="entry name" value="SH3_retrovirus"/>
    <property type="match status" value="1"/>
</dbReference>
<evidence type="ECO:0000259" key="3">
    <source>
        <dbReference type="Pfam" id="PF25597"/>
    </source>
</evidence>
<evidence type="ECO:0000313" key="4">
    <source>
        <dbReference type="EMBL" id="CAK7947930.1"/>
    </source>
</evidence>
<feature type="domain" description="Retroviral polymerase SH3-like" evidence="3">
    <location>
        <begin position="18"/>
        <end position="75"/>
    </location>
</feature>
<dbReference type="EMBL" id="CAKLBY020000389">
    <property type="protein sequence ID" value="CAK7947930.1"/>
    <property type="molecule type" value="Genomic_DNA"/>
</dbReference>
<dbReference type="InterPro" id="IPR013103">
    <property type="entry name" value="RVT_2"/>
</dbReference>
<accession>A0AAV1VNQ0</accession>
<evidence type="ECO:0000313" key="5">
    <source>
        <dbReference type="Proteomes" id="UP001162060"/>
    </source>
</evidence>
<name>A0AAV1VNQ0_9STRA</name>
<gene>
    <name evidence="4" type="ORF">PM001_LOCUS33080</name>
</gene>